<evidence type="ECO:0000313" key="1">
    <source>
        <dbReference type="EMBL" id="XDV55718.1"/>
    </source>
</evidence>
<dbReference type="EMBL" id="CP165734">
    <property type="protein sequence ID" value="XDV55718.1"/>
    <property type="molecule type" value="Genomic_DNA"/>
</dbReference>
<organism evidence="1">
    <name type="scientific">Bradyrhizobium sp. LLZ17</name>
    <dbReference type="NCBI Taxonomy" id="3239388"/>
    <lineage>
        <taxon>Bacteria</taxon>
        <taxon>Pseudomonadati</taxon>
        <taxon>Pseudomonadota</taxon>
        <taxon>Alphaproteobacteria</taxon>
        <taxon>Hyphomicrobiales</taxon>
        <taxon>Nitrobacteraceae</taxon>
        <taxon>Bradyrhizobium</taxon>
    </lineage>
</organism>
<dbReference type="AlphaFoldDB" id="A0AB39XFH3"/>
<gene>
    <name evidence="1" type="ORF">AB8Z38_23550</name>
</gene>
<accession>A0AB39XFH3</accession>
<dbReference type="InterPro" id="IPR029058">
    <property type="entry name" value="AB_hydrolase_fold"/>
</dbReference>
<protein>
    <recommendedName>
        <fullName evidence="2">Alpha/beta hydrolase</fullName>
    </recommendedName>
</protein>
<reference evidence="1" key="1">
    <citation type="submission" date="2024-08" db="EMBL/GenBank/DDBJ databases">
        <authorList>
            <person name="Chaddad Z."/>
            <person name="Lamrabet M."/>
            <person name="Bouhnik O."/>
            <person name="Alami S."/>
            <person name="Wipf D."/>
            <person name="Courty P.E."/>
            <person name="Missbah El Idrissi M."/>
        </authorList>
    </citation>
    <scope>NUCLEOTIDE SEQUENCE</scope>
    <source>
        <strain evidence="1">LLZ17</strain>
    </source>
</reference>
<dbReference type="SUPFAM" id="SSF53474">
    <property type="entry name" value="alpha/beta-Hydrolases"/>
    <property type="match status" value="1"/>
</dbReference>
<sequence length="328" mass="36856">MMYIHGWKHNGDRGDEDRKRFGELVDKLSAANLHKKQVLGVFIGWNAKPRLFPLTLPYLENLTFWSKKQVADRIAQSAVVTKIVGAVGAVLNQSQSGKDQFVAIGHSFGARLLFSATGQTLIYQTEYNHPGYPGGRYKPIRGPADAIILLNPAFEASLFTAINDASRHEERFDSQLPLLVSISSVGDLATKKAFPVGQWLDSYRSEREMTTLGHYHRFQTHVLYPSTYETCFRNRFSTDETFFASGLCFARIPKTPSLGLAESYPHNPFLVASTSEDVIKDHNDIWGDQFSSWLFDFVNALQRRLPAHRIGLEDQAVNPGARSSRCQS</sequence>
<dbReference type="RefSeq" id="WP_369720164.1">
    <property type="nucleotide sequence ID" value="NZ_CP165734.1"/>
</dbReference>
<name>A0AB39XFH3_9BRAD</name>
<evidence type="ECO:0008006" key="2">
    <source>
        <dbReference type="Google" id="ProtNLM"/>
    </source>
</evidence>
<proteinExistence type="predicted"/>